<gene>
    <name evidence="2" type="ORF">B0T20DRAFT_457967</name>
</gene>
<sequence>MIAAQLQPANLKPRIMGDTSDLHRTFDEKRVKSPGVDGSGVLAPVNDGAPAASDNNSAVAVTAPWCDDCKSGWWGHRIITESSPLCPVCSFLLASAIRRGLEVDYQLITKWLDDCGKHHGDACFCSPSDLDLIVGFQLVDCVSRRIIPASEADGTIYATLSYVWGTTSSSKTSEDIDGERSVKTLPNRLPQVVEDSIRVVNELGFRYLWVDKYCIPQDDTSAKHAQIRLMDRIYSRSAMTIIAAAGDDEEYGLPGVGSRQFKPELRIELAGVLTCAEPPQQLRLYHPPKDDIILSTWNTRGWTYQEALLSRRRLVFTDNQVFFQCQQMMYEEGKVSPTLASQNNDDPSVLAFPSPAAISLSYTVWERIREFVERKLSFDRDALDAISGILNMYRSMSAPSNGSRLFVRFAPVSSESFGKTWVLASSLLWRSSWLDSAFGWQKNELSSEKLDRPRRKGFPSWTWVGWKSTSQHVLIVSRVVLDEEHAYKCAIRAVYEGHNVDLSWEKDAEQILKNSALGLHPRFLDIKGACFDVGFTWGKPETPYPYQDSPNDTWIYTEPVACKLAGCTAPNLYMPPNTLEQVAGKVHRLVGLTFTKKKFEDGRVEVIILLLQPVEYSAGRWVYERVTKAYLGFRDQQSVEQFEAGLEERELRLG</sequence>
<dbReference type="Pfam" id="PF06985">
    <property type="entry name" value="HET"/>
    <property type="match status" value="1"/>
</dbReference>
<reference evidence="2" key="2">
    <citation type="submission" date="2023-07" db="EMBL/GenBank/DDBJ databases">
        <authorList>
            <consortium name="Lawrence Berkeley National Laboratory"/>
            <person name="Haridas S."/>
            <person name="Hensen N."/>
            <person name="Bonometti L."/>
            <person name="Westerberg I."/>
            <person name="Brannstrom I.O."/>
            <person name="Guillou S."/>
            <person name="Cros-Aarteil S."/>
            <person name="Calhoun S."/>
            <person name="Kuo A."/>
            <person name="Mondo S."/>
            <person name="Pangilinan J."/>
            <person name="Riley R."/>
            <person name="LaButti K."/>
            <person name="Andreopoulos B."/>
            <person name="Lipzen A."/>
            <person name="Chen C."/>
            <person name="Yanf M."/>
            <person name="Daum C."/>
            <person name="Ng V."/>
            <person name="Clum A."/>
            <person name="Steindorff A."/>
            <person name="Ohm R."/>
            <person name="Martin F."/>
            <person name="Silar P."/>
            <person name="Natvig D."/>
            <person name="Lalanne C."/>
            <person name="Gautier V."/>
            <person name="Ament-velasquez S.L."/>
            <person name="Kruys A."/>
            <person name="Hutchinson M.I."/>
            <person name="Powell A.J."/>
            <person name="Barry K."/>
            <person name="Miller A.N."/>
            <person name="Grigoriev I.V."/>
            <person name="Debuchy R."/>
            <person name="Gladieux P."/>
            <person name="Thoren M.H."/>
            <person name="Johannesson H."/>
        </authorList>
    </citation>
    <scope>NUCLEOTIDE SEQUENCE</scope>
    <source>
        <strain evidence="2">FGSC 1904</strain>
    </source>
</reference>
<feature type="domain" description="Heterokaryon incompatibility" evidence="1">
    <location>
        <begin position="157"/>
        <end position="306"/>
    </location>
</feature>
<dbReference type="Proteomes" id="UP001281003">
    <property type="component" value="Unassembled WGS sequence"/>
</dbReference>
<dbReference type="AlphaFoldDB" id="A0AAE0PN24"/>
<proteinExistence type="predicted"/>
<evidence type="ECO:0000313" key="3">
    <source>
        <dbReference type="Proteomes" id="UP001281003"/>
    </source>
</evidence>
<name>A0AAE0PN24_SORBR</name>
<organism evidence="2 3">
    <name type="scientific">Sordaria brevicollis</name>
    <dbReference type="NCBI Taxonomy" id="83679"/>
    <lineage>
        <taxon>Eukaryota</taxon>
        <taxon>Fungi</taxon>
        <taxon>Dikarya</taxon>
        <taxon>Ascomycota</taxon>
        <taxon>Pezizomycotina</taxon>
        <taxon>Sordariomycetes</taxon>
        <taxon>Sordariomycetidae</taxon>
        <taxon>Sordariales</taxon>
        <taxon>Sordariaceae</taxon>
        <taxon>Sordaria</taxon>
    </lineage>
</organism>
<protein>
    <submittedName>
        <fullName evidence="2">Heterokaryon incompatibility protein-domain-containing protein</fullName>
    </submittedName>
</protein>
<dbReference type="PANTHER" id="PTHR33112:SF1">
    <property type="entry name" value="HETEROKARYON INCOMPATIBILITY DOMAIN-CONTAINING PROTEIN"/>
    <property type="match status" value="1"/>
</dbReference>
<comment type="caution">
    <text evidence="2">The sequence shown here is derived from an EMBL/GenBank/DDBJ whole genome shotgun (WGS) entry which is preliminary data.</text>
</comment>
<dbReference type="PANTHER" id="PTHR33112">
    <property type="entry name" value="DOMAIN PROTEIN, PUTATIVE-RELATED"/>
    <property type="match status" value="1"/>
</dbReference>
<keyword evidence="3" id="KW-1185">Reference proteome</keyword>
<reference evidence="2" key="1">
    <citation type="journal article" date="2023" name="Mol. Phylogenet. Evol.">
        <title>Genome-scale phylogeny and comparative genomics of the fungal order Sordariales.</title>
        <authorList>
            <person name="Hensen N."/>
            <person name="Bonometti L."/>
            <person name="Westerberg I."/>
            <person name="Brannstrom I.O."/>
            <person name="Guillou S."/>
            <person name="Cros-Aarteil S."/>
            <person name="Calhoun S."/>
            <person name="Haridas S."/>
            <person name="Kuo A."/>
            <person name="Mondo S."/>
            <person name="Pangilinan J."/>
            <person name="Riley R."/>
            <person name="LaButti K."/>
            <person name="Andreopoulos B."/>
            <person name="Lipzen A."/>
            <person name="Chen C."/>
            <person name="Yan M."/>
            <person name="Daum C."/>
            <person name="Ng V."/>
            <person name="Clum A."/>
            <person name="Steindorff A."/>
            <person name="Ohm R.A."/>
            <person name="Martin F."/>
            <person name="Silar P."/>
            <person name="Natvig D.O."/>
            <person name="Lalanne C."/>
            <person name="Gautier V."/>
            <person name="Ament-Velasquez S.L."/>
            <person name="Kruys A."/>
            <person name="Hutchinson M.I."/>
            <person name="Powell A.J."/>
            <person name="Barry K."/>
            <person name="Miller A.N."/>
            <person name="Grigoriev I.V."/>
            <person name="Debuchy R."/>
            <person name="Gladieux P."/>
            <person name="Hiltunen Thoren M."/>
            <person name="Johannesson H."/>
        </authorList>
    </citation>
    <scope>NUCLEOTIDE SEQUENCE</scope>
    <source>
        <strain evidence="2">FGSC 1904</strain>
    </source>
</reference>
<evidence type="ECO:0000313" key="2">
    <source>
        <dbReference type="EMBL" id="KAK3402767.1"/>
    </source>
</evidence>
<evidence type="ECO:0000259" key="1">
    <source>
        <dbReference type="Pfam" id="PF06985"/>
    </source>
</evidence>
<dbReference type="EMBL" id="JAUTDP010000001">
    <property type="protein sequence ID" value="KAK3402767.1"/>
    <property type="molecule type" value="Genomic_DNA"/>
</dbReference>
<accession>A0AAE0PN24</accession>
<dbReference type="InterPro" id="IPR010730">
    <property type="entry name" value="HET"/>
</dbReference>